<dbReference type="PANTHER" id="PTHR40588">
    <property type="entry name" value="MRNA INTERFERASE TOXIN YAFQ"/>
    <property type="match status" value="1"/>
</dbReference>
<dbReference type="PANTHER" id="PTHR40588:SF1">
    <property type="entry name" value="MRNA INTERFERASE TOXIN YAFQ"/>
    <property type="match status" value="1"/>
</dbReference>
<dbReference type="Proteomes" id="UP000016412">
    <property type="component" value="Unassembled WGS sequence"/>
</dbReference>
<evidence type="ECO:0000313" key="6">
    <source>
        <dbReference type="Proteomes" id="UP000016646"/>
    </source>
</evidence>
<dbReference type="InterPro" id="IPR035093">
    <property type="entry name" value="RelE/ParE_toxin_dom_sf"/>
</dbReference>
<dbReference type="GO" id="GO:0004521">
    <property type="term" value="F:RNA endonuclease activity"/>
    <property type="evidence" value="ECO:0007669"/>
    <property type="project" value="TreeGrafter"/>
</dbReference>
<evidence type="ECO:0000313" key="5">
    <source>
        <dbReference type="Proteomes" id="UP000016412"/>
    </source>
</evidence>
<evidence type="ECO:0000313" key="4">
    <source>
        <dbReference type="EMBL" id="ERK03168.1"/>
    </source>
</evidence>
<dbReference type="GO" id="GO:0006402">
    <property type="term" value="P:mRNA catabolic process"/>
    <property type="evidence" value="ECO:0007669"/>
    <property type="project" value="TreeGrafter"/>
</dbReference>
<dbReference type="Gene3D" id="3.30.2310.20">
    <property type="entry name" value="RelE-like"/>
    <property type="match status" value="1"/>
</dbReference>
<dbReference type="Pfam" id="PF15738">
    <property type="entry name" value="YafQ_toxin"/>
    <property type="match status" value="1"/>
</dbReference>
<dbReference type="PIRSF" id="PIRSF006156">
    <property type="entry name" value="YafQ"/>
    <property type="match status" value="1"/>
</dbReference>
<dbReference type="Proteomes" id="UP000016646">
    <property type="component" value="Unassembled WGS sequence"/>
</dbReference>
<dbReference type="EMBL" id="AVQI01000042">
    <property type="protein sequence ID" value="ERK03168.1"/>
    <property type="molecule type" value="Genomic_DNA"/>
</dbReference>
<organism evidence="3 5">
    <name type="scientific">Treponema socranskii subsp. socranskii VPI DR56BR1116 = ATCC 35536</name>
    <dbReference type="NCBI Taxonomy" id="1125725"/>
    <lineage>
        <taxon>Bacteria</taxon>
        <taxon>Pseudomonadati</taxon>
        <taxon>Spirochaetota</taxon>
        <taxon>Spirochaetia</taxon>
        <taxon>Spirochaetales</taxon>
        <taxon>Treponemataceae</taxon>
        <taxon>Treponema</taxon>
    </lineage>
</organism>
<dbReference type="SUPFAM" id="SSF143011">
    <property type="entry name" value="RelE-like"/>
    <property type="match status" value="1"/>
</dbReference>
<keyword evidence="6" id="KW-1185">Reference proteome</keyword>
<dbReference type="InterPro" id="IPR004386">
    <property type="entry name" value="Toxin_YafQ-like"/>
</dbReference>
<dbReference type="InterPro" id="IPR007712">
    <property type="entry name" value="RelE/ParE_toxin"/>
</dbReference>
<dbReference type="eggNOG" id="COG3041">
    <property type="taxonomic scope" value="Bacteria"/>
</dbReference>
<dbReference type="PATRIC" id="fig|1125725.3.peg.1456"/>
<comment type="caution">
    <text evidence="3">The sequence shown here is derived from an EMBL/GenBank/DDBJ whole genome shotgun (WGS) entry which is preliminary data.</text>
</comment>
<dbReference type="STRING" id="1125725.HMPREF1325_1021"/>
<gene>
    <name evidence="4" type="ORF">HMPREF0860_2274</name>
    <name evidence="3" type="ORF">HMPREF1325_1021</name>
</gene>
<feature type="active site" description="Proton donor" evidence="2">
    <location>
        <position position="60"/>
    </location>
</feature>
<evidence type="ECO:0000256" key="2">
    <source>
        <dbReference type="PIRSR" id="PIRSR006156-1"/>
    </source>
</evidence>
<accession>U1FLA5</accession>
<dbReference type="NCBIfam" id="TIGR02385">
    <property type="entry name" value="RelE_StbE"/>
    <property type="match status" value="1"/>
</dbReference>
<name>U1FLA5_TRESO</name>
<evidence type="ECO:0000256" key="1">
    <source>
        <dbReference type="ARBA" id="ARBA00022649"/>
    </source>
</evidence>
<dbReference type="EMBL" id="AUZJ01000039">
    <property type="protein sequence ID" value="ERF60603.1"/>
    <property type="molecule type" value="Genomic_DNA"/>
</dbReference>
<evidence type="ECO:0000313" key="3">
    <source>
        <dbReference type="EMBL" id="ERF60603.1"/>
    </source>
</evidence>
<keyword evidence="1" id="KW-1277">Toxin-antitoxin system</keyword>
<dbReference type="GO" id="GO:0006415">
    <property type="term" value="P:translational termination"/>
    <property type="evidence" value="ECO:0007669"/>
    <property type="project" value="TreeGrafter"/>
</dbReference>
<dbReference type="AlphaFoldDB" id="U1FLA5"/>
<proteinExistence type="predicted"/>
<sequence length="64" mass="7352">MHEVVAKLANGDTLSVKHRDHALTGEFKGFRECHITPDWLLVYRKFESTLILSLLRTGTHSDLF</sequence>
<reference evidence="5 6" key="1">
    <citation type="submission" date="2013-08" db="EMBL/GenBank/DDBJ databases">
        <authorList>
            <person name="Durkin A.S."/>
            <person name="Haft D.R."/>
            <person name="McCorrison J."/>
            <person name="Torralba M."/>
            <person name="Gillis M."/>
            <person name="Haft D.H."/>
            <person name="Methe B."/>
            <person name="Sutton G."/>
            <person name="Nelson K.E."/>
        </authorList>
    </citation>
    <scope>NUCLEOTIDE SEQUENCE [LARGE SCALE GENOMIC DNA]</scope>
    <source>
        <strain evidence="4 6">ATCC 35536</strain>
        <strain evidence="3 5">VPI DR56BR1116</strain>
    </source>
</reference>
<protein>
    <submittedName>
        <fullName evidence="3">Addiction module toxin, RelE/StbE family</fullName>
    </submittedName>
</protein>